<keyword evidence="10" id="KW-1185">Reference proteome</keyword>
<gene>
    <name evidence="9" type="ORF">FRX31_004676</name>
</gene>
<evidence type="ECO:0000259" key="8">
    <source>
        <dbReference type="PROSITE" id="PS51329"/>
    </source>
</evidence>
<dbReference type="Gene3D" id="1.20.58.1250">
    <property type="entry name" value="Tubulin Binding Cofactor C, N-terminal domain"/>
    <property type="match status" value="1"/>
</dbReference>
<feature type="compositionally biased region" description="Polar residues" evidence="7">
    <location>
        <begin position="10"/>
        <end position="24"/>
    </location>
</feature>
<dbReference type="EMBL" id="JABWDY010003706">
    <property type="protein sequence ID" value="KAF5205739.1"/>
    <property type="molecule type" value="Genomic_DNA"/>
</dbReference>
<dbReference type="PANTHER" id="PTHR15139">
    <property type="entry name" value="TUBULIN FOLDING COFACTOR C"/>
    <property type="match status" value="1"/>
</dbReference>
<dbReference type="InterPro" id="IPR017901">
    <property type="entry name" value="C-CAP_CF_C-like"/>
</dbReference>
<dbReference type="InterPro" id="IPR016098">
    <property type="entry name" value="CAP/MinC_C"/>
</dbReference>
<evidence type="ECO:0000256" key="6">
    <source>
        <dbReference type="ARBA" id="ARBA00026055"/>
    </source>
</evidence>
<dbReference type="InterPro" id="IPR038397">
    <property type="entry name" value="TBCC_N_sf"/>
</dbReference>
<dbReference type="GO" id="GO:0015631">
    <property type="term" value="F:tubulin binding"/>
    <property type="evidence" value="ECO:0007669"/>
    <property type="project" value="InterPro"/>
</dbReference>
<protein>
    <submittedName>
        <fullName evidence="9">Tubulin-specific chaperone c</fullName>
    </submittedName>
</protein>
<dbReference type="Proteomes" id="UP000554482">
    <property type="component" value="Unassembled WGS sequence"/>
</dbReference>
<dbReference type="OrthoDB" id="194775at2759"/>
<keyword evidence="4" id="KW-0007">Acetylation</keyword>
<evidence type="ECO:0000313" key="10">
    <source>
        <dbReference type="Proteomes" id="UP000554482"/>
    </source>
</evidence>
<feature type="domain" description="C-CAP/cofactor C-like" evidence="8">
    <location>
        <begin position="153"/>
        <end position="325"/>
    </location>
</feature>
<evidence type="ECO:0000256" key="3">
    <source>
        <dbReference type="ARBA" id="ARBA00022490"/>
    </source>
</evidence>
<comment type="subunit">
    <text evidence="6">Supercomplex made of cofactors A to E. Cofactors A and D function by capturing and stabilizing tubulin in a quasi-native conformation. Cofactor E binds to the cofactor D-tubulin complex; interaction with cofactor C then causes the release of tubulin polypeptides that are committed to the native state.</text>
</comment>
<organism evidence="9 10">
    <name type="scientific">Thalictrum thalictroides</name>
    <name type="common">Rue-anemone</name>
    <name type="synonym">Anemone thalictroides</name>
    <dbReference type="NCBI Taxonomy" id="46969"/>
    <lineage>
        <taxon>Eukaryota</taxon>
        <taxon>Viridiplantae</taxon>
        <taxon>Streptophyta</taxon>
        <taxon>Embryophyta</taxon>
        <taxon>Tracheophyta</taxon>
        <taxon>Spermatophyta</taxon>
        <taxon>Magnoliopsida</taxon>
        <taxon>Ranunculales</taxon>
        <taxon>Ranunculaceae</taxon>
        <taxon>Thalictroideae</taxon>
        <taxon>Thalictrum</taxon>
    </lineage>
</organism>
<evidence type="ECO:0000313" key="9">
    <source>
        <dbReference type="EMBL" id="KAF5205739.1"/>
    </source>
</evidence>
<dbReference type="AlphaFoldDB" id="A0A7J6X7Y5"/>
<dbReference type="InterPro" id="IPR006599">
    <property type="entry name" value="CARP_motif"/>
</dbReference>
<comment type="subcellular location">
    <subcellularLocation>
        <location evidence="1">Cytoplasm</location>
    </subcellularLocation>
</comment>
<evidence type="ECO:0000256" key="7">
    <source>
        <dbReference type="SAM" id="MobiDB-lite"/>
    </source>
</evidence>
<dbReference type="Gene3D" id="2.160.20.70">
    <property type="match status" value="1"/>
</dbReference>
<dbReference type="GO" id="GO:0005737">
    <property type="term" value="C:cytoplasm"/>
    <property type="evidence" value="ECO:0007669"/>
    <property type="project" value="UniProtKB-SubCell"/>
</dbReference>
<dbReference type="InterPro" id="IPR027684">
    <property type="entry name" value="TBCC"/>
</dbReference>
<dbReference type="Pfam" id="PF07986">
    <property type="entry name" value="TBCC"/>
    <property type="match status" value="1"/>
</dbReference>
<comment type="caution">
    <text evidence="9">The sequence shown here is derived from an EMBL/GenBank/DDBJ whole genome shotgun (WGS) entry which is preliminary data.</text>
</comment>
<reference evidence="9 10" key="1">
    <citation type="submission" date="2020-06" db="EMBL/GenBank/DDBJ databases">
        <title>Transcriptomic and genomic resources for Thalictrum thalictroides and T. hernandezii: Facilitating candidate gene discovery in an emerging model plant lineage.</title>
        <authorList>
            <person name="Arias T."/>
            <person name="Riano-Pachon D.M."/>
            <person name="Di Stilio V.S."/>
        </authorList>
    </citation>
    <scope>NUCLEOTIDE SEQUENCE [LARGE SCALE GENOMIC DNA]</scope>
    <source>
        <strain evidence="10">cv. WT478/WT964</strain>
        <tissue evidence="9">Leaves</tissue>
    </source>
</reference>
<dbReference type="GO" id="GO:0007023">
    <property type="term" value="P:post-chaperonin tubulin folding pathway"/>
    <property type="evidence" value="ECO:0007669"/>
    <property type="project" value="InterPro"/>
</dbReference>
<dbReference type="InterPro" id="IPR012945">
    <property type="entry name" value="Tubulin-bd_cofactor_C_dom"/>
</dbReference>
<feature type="compositionally biased region" description="Polar residues" evidence="7">
    <location>
        <begin position="50"/>
        <end position="59"/>
    </location>
</feature>
<dbReference type="InterPro" id="IPR031925">
    <property type="entry name" value="TBCC_N"/>
</dbReference>
<evidence type="ECO:0000256" key="5">
    <source>
        <dbReference type="ARBA" id="ARBA00023186"/>
    </source>
</evidence>
<evidence type="ECO:0000256" key="4">
    <source>
        <dbReference type="ARBA" id="ARBA00022990"/>
    </source>
</evidence>
<dbReference type="FunFam" id="2.160.20.70:FF:000009">
    <property type="entry name" value="Tubulin-folding cofactor C"/>
    <property type="match status" value="1"/>
</dbReference>
<proteinExistence type="inferred from homology"/>
<dbReference type="PANTHER" id="PTHR15139:SF0">
    <property type="entry name" value="TUBULIN-SPECIFIC CHAPERONE C"/>
    <property type="match status" value="1"/>
</dbReference>
<name>A0A7J6X7Y5_THATH</name>
<accession>A0A7J6X7Y5</accession>
<dbReference type="PROSITE" id="PS51329">
    <property type="entry name" value="C_CAP_COFACTOR_C"/>
    <property type="match status" value="1"/>
</dbReference>
<evidence type="ECO:0000256" key="2">
    <source>
        <dbReference type="ARBA" id="ARBA00008848"/>
    </source>
</evidence>
<feature type="region of interest" description="Disordered" evidence="7">
    <location>
        <begin position="1"/>
        <end position="59"/>
    </location>
</feature>
<dbReference type="SMART" id="SM00673">
    <property type="entry name" value="CARP"/>
    <property type="match status" value="2"/>
</dbReference>
<keyword evidence="5" id="KW-0143">Chaperone</keyword>
<dbReference type="Pfam" id="PF16752">
    <property type="entry name" value="TBCC_N"/>
    <property type="match status" value="1"/>
</dbReference>
<dbReference type="GO" id="GO:0007021">
    <property type="term" value="P:tubulin complex assembly"/>
    <property type="evidence" value="ECO:0007669"/>
    <property type="project" value="TreeGrafter"/>
</dbReference>
<feature type="compositionally biased region" description="Polar residues" evidence="7">
    <location>
        <begin position="33"/>
        <end position="43"/>
    </location>
</feature>
<keyword evidence="3" id="KW-0963">Cytoplasm</keyword>
<sequence length="358" mass="40970">MDEEEDLLNPNKQISNDESISQKHSAMIERLTNLHQSRLQQQEISHKSDSNSSPSFESTKSFLDRFSSLKQSIETELDRCRNVTDRKSKSSLIKSDLEKVLLSISNLEKLVAENSYFLPNYEVRSSLKTISDLKEKLELVNSELLPKKKFAFKSKSKTKEQNKVVVNENVGKVNAVDTTVKVRDSPGFRDKEGVVLIKHFGDSEEGEFTLENLNSCEIRLIGRLRALFVHKLKNCRVFVGPIMGSVLIEQVEDCLLMLASHQIRIHHAKKTDFYLRVRSRPIIEDSNGVRFAPYLLVYDGIENDLKECSLYEDTGNWGNVDDFRWLRAVQSPNWSVLPEEERNGTVDISKLETSSENS</sequence>
<evidence type="ECO:0000256" key="1">
    <source>
        <dbReference type="ARBA" id="ARBA00004496"/>
    </source>
</evidence>
<comment type="similarity">
    <text evidence="2">Belongs to the TBCC family.</text>
</comment>